<feature type="compositionally biased region" description="Pro residues" evidence="1">
    <location>
        <begin position="1"/>
        <end position="15"/>
    </location>
</feature>
<comment type="caution">
    <text evidence="2">The sequence shown here is derived from an EMBL/GenBank/DDBJ whole genome shotgun (WGS) entry which is preliminary data.</text>
</comment>
<dbReference type="RefSeq" id="WP_284309919.1">
    <property type="nucleotide sequence ID" value="NZ_BSPC01000004.1"/>
</dbReference>
<accession>A0ABQ6C9M9</accession>
<reference evidence="3" key="1">
    <citation type="journal article" date="2019" name="Int. J. Syst. Evol. Microbiol.">
        <title>The Global Catalogue of Microorganisms (GCM) 10K type strain sequencing project: providing services to taxonomists for standard genome sequencing and annotation.</title>
        <authorList>
            <consortium name="The Broad Institute Genomics Platform"/>
            <consortium name="The Broad Institute Genome Sequencing Center for Infectious Disease"/>
            <person name="Wu L."/>
            <person name="Ma J."/>
        </authorList>
    </citation>
    <scope>NUCLEOTIDE SEQUENCE [LARGE SCALE GENOMIC DNA]</scope>
    <source>
        <strain evidence="3">NBRC 101365</strain>
    </source>
</reference>
<feature type="region of interest" description="Disordered" evidence="1">
    <location>
        <begin position="1"/>
        <end position="56"/>
    </location>
</feature>
<dbReference type="Proteomes" id="UP001156882">
    <property type="component" value="Unassembled WGS sequence"/>
</dbReference>
<evidence type="ECO:0000256" key="1">
    <source>
        <dbReference type="SAM" id="MobiDB-lite"/>
    </source>
</evidence>
<name>A0ABQ6C9M9_9HYPH</name>
<gene>
    <name evidence="2" type="ORF">GCM10007874_01020</name>
</gene>
<evidence type="ECO:0000313" key="3">
    <source>
        <dbReference type="Proteomes" id="UP001156882"/>
    </source>
</evidence>
<dbReference type="EMBL" id="BSPC01000004">
    <property type="protein sequence ID" value="GLS17087.1"/>
    <property type="molecule type" value="Genomic_DNA"/>
</dbReference>
<keyword evidence="3" id="KW-1185">Reference proteome</keyword>
<feature type="compositionally biased region" description="Acidic residues" evidence="1">
    <location>
        <begin position="16"/>
        <end position="36"/>
    </location>
</feature>
<sequence length="56" mass="6328">MTIDPNDPPKLPADPEPIDPETPQEDPAEEPAEDPESYPSEVPRFDEPFLVPPREF</sequence>
<proteinExistence type="predicted"/>
<protein>
    <recommendedName>
        <fullName evidence="4">Stereocilin</fullName>
    </recommendedName>
</protein>
<evidence type="ECO:0008006" key="4">
    <source>
        <dbReference type="Google" id="ProtNLM"/>
    </source>
</evidence>
<evidence type="ECO:0000313" key="2">
    <source>
        <dbReference type="EMBL" id="GLS17087.1"/>
    </source>
</evidence>
<organism evidence="2 3">
    <name type="scientific">Labrys miyagiensis</name>
    <dbReference type="NCBI Taxonomy" id="346912"/>
    <lineage>
        <taxon>Bacteria</taxon>
        <taxon>Pseudomonadati</taxon>
        <taxon>Pseudomonadota</taxon>
        <taxon>Alphaproteobacteria</taxon>
        <taxon>Hyphomicrobiales</taxon>
        <taxon>Xanthobacteraceae</taxon>
        <taxon>Labrys</taxon>
    </lineage>
</organism>